<evidence type="ECO:0000256" key="1">
    <source>
        <dbReference type="SAM" id="MobiDB-lite"/>
    </source>
</evidence>
<protein>
    <recommendedName>
        <fullName evidence="2">RAMA domain-containing protein</fullName>
    </recommendedName>
</protein>
<name>A0A3S4RFE3_9ACTO</name>
<organism evidence="3 4">
    <name type="scientific">Actinomyces howellii</name>
    <dbReference type="NCBI Taxonomy" id="52771"/>
    <lineage>
        <taxon>Bacteria</taxon>
        <taxon>Bacillati</taxon>
        <taxon>Actinomycetota</taxon>
        <taxon>Actinomycetes</taxon>
        <taxon>Actinomycetales</taxon>
        <taxon>Actinomycetaceae</taxon>
        <taxon>Actinomyces</taxon>
    </lineage>
</organism>
<proteinExistence type="predicted"/>
<evidence type="ECO:0000313" key="3">
    <source>
        <dbReference type="EMBL" id="VEG27964.1"/>
    </source>
</evidence>
<keyword evidence="4" id="KW-1185">Reference proteome</keyword>
<feature type="region of interest" description="Disordered" evidence="1">
    <location>
        <begin position="178"/>
        <end position="364"/>
    </location>
</feature>
<feature type="compositionally biased region" description="Low complexity" evidence="1">
    <location>
        <begin position="343"/>
        <end position="352"/>
    </location>
</feature>
<evidence type="ECO:0000313" key="4">
    <source>
        <dbReference type="Proteomes" id="UP000266895"/>
    </source>
</evidence>
<dbReference type="InterPro" id="IPR040843">
    <property type="entry name" value="RAMA"/>
</dbReference>
<accession>A0A3S4RFE3</accession>
<dbReference type="Proteomes" id="UP000266895">
    <property type="component" value="Chromosome"/>
</dbReference>
<reference evidence="3 4" key="1">
    <citation type="submission" date="2018-12" db="EMBL/GenBank/DDBJ databases">
        <authorList>
            <consortium name="Pathogen Informatics"/>
        </authorList>
    </citation>
    <scope>NUCLEOTIDE SEQUENCE [LARGE SCALE GENOMIC DNA]</scope>
    <source>
        <strain evidence="3 4">NCTC11636</strain>
    </source>
</reference>
<feature type="compositionally biased region" description="Polar residues" evidence="1">
    <location>
        <begin position="353"/>
        <end position="364"/>
    </location>
</feature>
<sequence length="506" mass="52282">MTIFELKGTRLVPASLGSAAGAPERGAALRAAGGQLVDVLRRPLLTVAHDRVEGGESLIALDPTGQVVTVEVLDRLTPERLQAAMSRAGTNVAGGRGALGLRYTGGSSALRRDLEVLRESAPSQVASPRLVVLAASVLEEMRASLLVLAGSAVEVHELSVRSAGDGRVFVTVTPLSPESLSEAGEAEGSATRRRSRSADAAALSPARTDSERIEPRASGGSWAGSLGSTSTTGTTSTTSTVGSAGSAGSRRRSDGALAASGGPDRGWSSDPGVSTSSYAARSEQGTVESRWSERSWSEPARPDPARPEPSRPEPGRPEPSRPEPARPESSWSERGWSEPARTSSGASSWSSGPAQTSSSFSSAQRGLDAVTVNTTSLVELAPTQPDIQGAVSRMSAAANHRASARVLGATPTVPAGDEGEAALAYLAATVDTPVTLVWHRARRGIHHEAVLRSDGSIRLADGTVYRDPSVAANAAQHTQDVDGWRVWRLGANGPNLAEVLDALATA</sequence>
<feature type="compositionally biased region" description="Low complexity" evidence="1">
    <location>
        <begin position="216"/>
        <end position="248"/>
    </location>
</feature>
<dbReference type="KEGG" id="ahw:NCTC11636_01256"/>
<feature type="compositionally biased region" description="Polar residues" evidence="1">
    <location>
        <begin position="271"/>
        <end position="287"/>
    </location>
</feature>
<feature type="compositionally biased region" description="Basic and acidic residues" evidence="1">
    <location>
        <begin position="290"/>
        <end position="326"/>
    </location>
</feature>
<evidence type="ECO:0000259" key="2">
    <source>
        <dbReference type="Pfam" id="PF18755"/>
    </source>
</evidence>
<dbReference type="Pfam" id="PF18755">
    <property type="entry name" value="RAMA"/>
    <property type="match status" value="1"/>
</dbReference>
<feature type="domain" description="RAMA" evidence="2">
    <location>
        <begin position="436"/>
        <end position="502"/>
    </location>
</feature>
<gene>
    <name evidence="3" type="ORF">NCTC11636_01256</name>
</gene>
<dbReference type="AlphaFoldDB" id="A0A3S4RFE3"/>
<dbReference type="EMBL" id="LR134350">
    <property type="protein sequence ID" value="VEG27964.1"/>
    <property type="molecule type" value="Genomic_DNA"/>
</dbReference>
<feature type="compositionally biased region" description="Low complexity" evidence="1">
    <location>
        <begin position="198"/>
        <end position="207"/>
    </location>
</feature>
<dbReference type="RefSeq" id="WP_232009898.1">
    <property type="nucleotide sequence ID" value="NZ_LR134350.1"/>
</dbReference>
<feature type="compositionally biased region" description="Low complexity" evidence="1">
    <location>
        <begin position="178"/>
        <end position="189"/>
    </location>
</feature>